<dbReference type="GO" id="GO:0046872">
    <property type="term" value="F:metal ion binding"/>
    <property type="evidence" value="ECO:0007669"/>
    <property type="project" value="UniProtKB-KW"/>
</dbReference>
<dbReference type="OrthoDB" id="5818554at2759"/>
<comment type="cofactor">
    <cofactor evidence="3">
        <name>Mg(2+)</name>
        <dbReference type="ChEBI" id="CHEBI:18420"/>
    </cofactor>
    <text evidence="3">Binds 1 Mg(2+) ion.</text>
</comment>
<dbReference type="Proteomes" id="UP000784294">
    <property type="component" value="Unassembled WGS sequence"/>
</dbReference>
<comment type="caution">
    <text evidence="4">The sequence shown here is derived from an EMBL/GenBank/DDBJ whole genome shotgun (WGS) entry which is preliminary data.</text>
</comment>
<dbReference type="Gene3D" id="3.40.720.10">
    <property type="entry name" value="Alkaline Phosphatase, subunit A"/>
    <property type="match status" value="1"/>
</dbReference>
<dbReference type="AlphaFoldDB" id="A0A3S4ZGK8"/>
<name>A0A3S4ZGK8_9PLAT</name>
<evidence type="ECO:0000256" key="2">
    <source>
        <dbReference type="ARBA" id="ARBA00022553"/>
    </source>
</evidence>
<evidence type="ECO:0000313" key="4">
    <source>
        <dbReference type="EMBL" id="VEL10995.1"/>
    </source>
</evidence>
<keyword evidence="5" id="KW-1185">Reference proteome</keyword>
<keyword evidence="3" id="KW-0460">Magnesium</keyword>
<dbReference type="InterPro" id="IPR017850">
    <property type="entry name" value="Alkaline_phosphatase_core_sf"/>
</dbReference>
<evidence type="ECO:0000313" key="5">
    <source>
        <dbReference type="Proteomes" id="UP000784294"/>
    </source>
</evidence>
<reference evidence="4" key="1">
    <citation type="submission" date="2018-11" db="EMBL/GenBank/DDBJ databases">
        <authorList>
            <consortium name="Pathogen Informatics"/>
        </authorList>
    </citation>
    <scope>NUCLEOTIDE SEQUENCE</scope>
</reference>
<dbReference type="GO" id="GO:0004035">
    <property type="term" value="F:alkaline phosphatase activity"/>
    <property type="evidence" value="ECO:0007669"/>
    <property type="project" value="UniProtKB-EC"/>
</dbReference>
<sequence length="108" mass="11593">MRSVNGFLFFTGSVASFSVGVLDVCLSIALLGVKTRHGSIGVTGRVKSGDCSSYKPEYNTKSIAMYALEANLSVGLITTTRITHATPSGLYGHVPHRSWEYDEYATNG</sequence>
<dbReference type="PANTHER" id="PTHR11596:SF5">
    <property type="entry name" value="ALKALINE PHOSPHATASE"/>
    <property type="match status" value="1"/>
</dbReference>
<keyword evidence="2" id="KW-0597">Phosphoprotein</keyword>
<dbReference type="EMBL" id="CAAALY010010541">
    <property type="protein sequence ID" value="VEL10995.1"/>
    <property type="molecule type" value="Genomic_DNA"/>
</dbReference>
<evidence type="ECO:0000256" key="3">
    <source>
        <dbReference type="PIRSR" id="PIRSR601952-2"/>
    </source>
</evidence>
<dbReference type="SUPFAM" id="SSF53649">
    <property type="entry name" value="Alkaline phosphatase-like"/>
    <property type="match status" value="1"/>
</dbReference>
<proteinExistence type="predicted"/>
<gene>
    <name evidence="4" type="ORF">PXEA_LOCUS4435</name>
</gene>
<feature type="binding site" evidence="3">
    <location>
        <position position="84"/>
    </location>
    <ligand>
        <name>Mg(2+)</name>
        <dbReference type="ChEBI" id="CHEBI:18420"/>
    </ligand>
</feature>
<dbReference type="EC" id="3.1.3.1" evidence="1"/>
<dbReference type="Pfam" id="PF00245">
    <property type="entry name" value="Alk_phosphatase"/>
    <property type="match status" value="1"/>
</dbReference>
<feature type="binding site" evidence="3">
    <location>
        <position position="86"/>
    </location>
    <ligand>
        <name>Mg(2+)</name>
        <dbReference type="ChEBI" id="CHEBI:18420"/>
    </ligand>
</feature>
<protein>
    <recommendedName>
        <fullName evidence="1">alkaline phosphatase</fullName>
        <ecNumber evidence="1">3.1.3.1</ecNumber>
    </recommendedName>
</protein>
<accession>A0A3S4ZGK8</accession>
<keyword evidence="3" id="KW-0479">Metal-binding</keyword>
<evidence type="ECO:0000256" key="1">
    <source>
        <dbReference type="ARBA" id="ARBA00012647"/>
    </source>
</evidence>
<dbReference type="InterPro" id="IPR001952">
    <property type="entry name" value="Alkaline_phosphatase"/>
</dbReference>
<organism evidence="4 5">
    <name type="scientific">Protopolystoma xenopodis</name>
    <dbReference type="NCBI Taxonomy" id="117903"/>
    <lineage>
        <taxon>Eukaryota</taxon>
        <taxon>Metazoa</taxon>
        <taxon>Spiralia</taxon>
        <taxon>Lophotrochozoa</taxon>
        <taxon>Platyhelminthes</taxon>
        <taxon>Monogenea</taxon>
        <taxon>Polyopisthocotylea</taxon>
        <taxon>Polystomatidea</taxon>
        <taxon>Polystomatidae</taxon>
        <taxon>Protopolystoma</taxon>
    </lineage>
</organism>
<dbReference type="PANTHER" id="PTHR11596">
    <property type="entry name" value="ALKALINE PHOSPHATASE"/>
    <property type="match status" value="1"/>
</dbReference>